<dbReference type="Pfam" id="PF13532">
    <property type="entry name" value="2OG-FeII_Oxy_2"/>
    <property type="match status" value="1"/>
</dbReference>
<evidence type="ECO:0000259" key="9">
    <source>
        <dbReference type="PROSITE" id="PS51471"/>
    </source>
</evidence>
<reference evidence="11" key="1">
    <citation type="submission" date="2016-04" db="EMBL/GenBank/DDBJ databases">
        <authorList>
            <person name="Tagini F."/>
        </authorList>
    </citation>
    <scope>NUCLEOTIDE SEQUENCE [LARGE SCALE GENOMIC DNA]</scope>
    <source>
        <strain evidence="11">CHUV0807</strain>
    </source>
</reference>
<evidence type="ECO:0000256" key="5">
    <source>
        <dbReference type="ARBA" id="ARBA00022964"/>
    </source>
</evidence>
<keyword evidence="8" id="KW-0234">DNA repair</keyword>
<evidence type="ECO:0000256" key="4">
    <source>
        <dbReference type="ARBA" id="ARBA00022842"/>
    </source>
</evidence>
<dbReference type="GO" id="GO:0016787">
    <property type="term" value="F:hydrolase activity"/>
    <property type="evidence" value="ECO:0007669"/>
    <property type="project" value="UniProtKB-ARBA"/>
</dbReference>
<dbReference type="InterPro" id="IPR037151">
    <property type="entry name" value="AlkB-like_sf"/>
</dbReference>
<organism evidence="10 11">
    <name type="scientific">Cardiobacterium hominis</name>
    <dbReference type="NCBI Taxonomy" id="2718"/>
    <lineage>
        <taxon>Bacteria</taxon>
        <taxon>Pseudomonadati</taxon>
        <taxon>Pseudomonadota</taxon>
        <taxon>Gammaproteobacteria</taxon>
        <taxon>Cardiobacteriales</taxon>
        <taxon>Cardiobacteriaceae</taxon>
        <taxon>Cardiobacterium</taxon>
    </lineage>
</organism>
<evidence type="ECO:0000256" key="2">
    <source>
        <dbReference type="ARBA" id="ARBA00022723"/>
    </source>
</evidence>
<dbReference type="GO" id="GO:0006307">
    <property type="term" value="P:DNA alkylation repair"/>
    <property type="evidence" value="ECO:0007669"/>
    <property type="project" value="InterPro"/>
</dbReference>
<dbReference type="PROSITE" id="PS51471">
    <property type="entry name" value="FE2OG_OXY"/>
    <property type="match status" value="1"/>
</dbReference>
<evidence type="ECO:0000313" key="11">
    <source>
        <dbReference type="Proteomes" id="UP000190837"/>
    </source>
</evidence>
<keyword evidence="2" id="KW-0479">Metal-binding</keyword>
<keyword evidence="7" id="KW-0408">Iron</keyword>
<name>A0A1C3HNU3_9GAMM</name>
<evidence type="ECO:0000256" key="1">
    <source>
        <dbReference type="ARBA" id="ARBA00001954"/>
    </source>
</evidence>
<comment type="cofactor">
    <cofactor evidence="1">
        <name>Fe(2+)</name>
        <dbReference type="ChEBI" id="CHEBI:29033"/>
    </cofactor>
</comment>
<evidence type="ECO:0000256" key="7">
    <source>
        <dbReference type="ARBA" id="ARBA00023004"/>
    </source>
</evidence>
<evidence type="ECO:0000256" key="6">
    <source>
        <dbReference type="ARBA" id="ARBA00023002"/>
    </source>
</evidence>
<dbReference type="InterPro" id="IPR032854">
    <property type="entry name" value="ALKBH3"/>
</dbReference>
<dbReference type="EMBL" id="FKLO01000014">
    <property type="protein sequence ID" value="SAY56251.1"/>
    <property type="molecule type" value="Genomic_DNA"/>
</dbReference>
<dbReference type="SUPFAM" id="SSF51197">
    <property type="entry name" value="Clavaminate synthase-like"/>
    <property type="match status" value="1"/>
</dbReference>
<keyword evidence="6" id="KW-0560">Oxidoreductase</keyword>
<sequence length="207" mass="23369">MPTPNLFPTAPDPAANLLPRDGVLHDYGICFSAVDADRYLQQLLTQIPWQHDRLLIYGKPVTTAREIAWYGDRPFNYRYSGSDHRARPWDDTLRALKTAVERISGSHYNACLLNLYHDGNEGMGWHSDDEAVLGDNPDIASLSFGATRKFAFRHKADGEKVALFLQHGQLIVMRGATQAHWQHALLKSKKIHAPRVNLTFRTIVDAP</sequence>
<keyword evidence="3" id="KW-0227">DNA damage</keyword>
<keyword evidence="4" id="KW-0460">Magnesium</keyword>
<evidence type="ECO:0000256" key="3">
    <source>
        <dbReference type="ARBA" id="ARBA00022763"/>
    </source>
</evidence>
<dbReference type="FunFam" id="2.60.120.590:FF:000004">
    <property type="entry name" value="DNA oxidative demethylase ALKBH2"/>
    <property type="match status" value="1"/>
</dbReference>
<gene>
    <name evidence="10" type="ORF">CHUV0807_0226</name>
</gene>
<feature type="domain" description="Fe2OG dioxygenase" evidence="9">
    <location>
        <begin position="107"/>
        <end position="204"/>
    </location>
</feature>
<keyword evidence="5" id="KW-0223">Dioxygenase</keyword>
<dbReference type="GO" id="GO:0032451">
    <property type="term" value="F:demethylase activity"/>
    <property type="evidence" value="ECO:0007669"/>
    <property type="project" value="UniProtKB-ARBA"/>
</dbReference>
<dbReference type="InterPro" id="IPR027450">
    <property type="entry name" value="AlkB-like"/>
</dbReference>
<dbReference type="GO" id="GO:0051213">
    <property type="term" value="F:dioxygenase activity"/>
    <property type="evidence" value="ECO:0007669"/>
    <property type="project" value="UniProtKB-KW"/>
</dbReference>
<protein>
    <submittedName>
        <fullName evidence="10">Alkylated DNA repair protein</fullName>
    </submittedName>
</protein>
<dbReference type="InterPro" id="IPR005123">
    <property type="entry name" value="Oxoglu/Fe-dep_dioxygenase_dom"/>
</dbReference>
<proteinExistence type="predicted"/>
<dbReference type="PANTHER" id="PTHR31212:SF4">
    <property type="entry name" value="ALPHA-KETOGLUTARATE-DEPENDENT DIOXYGENASE ALKB HOMOLOG 3"/>
    <property type="match status" value="1"/>
</dbReference>
<dbReference type="GO" id="GO:0140097">
    <property type="term" value="F:catalytic activity, acting on DNA"/>
    <property type="evidence" value="ECO:0007669"/>
    <property type="project" value="UniProtKB-ARBA"/>
</dbReference>
<dbReference type="PANTHER" id="PTHR31212">
    <property type="entry name" value="ALPHA-KETOGLUTARATE-DEPENDENT DIOXYGENASE ALKB HOMOLOG 3"/>
    <property type="match status" value="1"/>
</dbReference>
<dbReference type="AlphaFoldDB" id="A0A1C3HNU3"/>
<dbReference type="GO" id="GO:0016705">
    <property type="term" value="F:oxidoreductase activity, acting on paired donors, with incorporation or reduction of molecular oxygen"/>
    <property type="evidence" value="ECO:0007669"/>
    <property type="project" value="UniProtKB-ARBA"/>
</dbReference>
<dbReference type="Gene3D" id="2.60.120.590">
    <property type="entry name" value="Alpha-ketoglutarate-dependent dioxygenase AlkB-like"/>
    <property type="match status" value="1"/>
</dbReference>
<evidence type="ECO:0000313" key="10">
    <source>
        <dbReference type="EMBL" id="SAY56251.1"/>
    </source>
</evidence>
<dbReference type="Proteomes" id="UP000190837">
    <property type="component" value="Unassembled WGS sequence"/>
</dbReference>
<dbReference type="RefSeq" id="WP_079538982.1">
    <property type="nucleotide sequence ID" value="NZ_FKLO01000014.1"/>
</dbReference>
<dbReference type="GO" id="GO:0046872">
    <property type="term" value="F:metal ion binding"/>
    <property type="evidence" value="ECO:0007669"/>
    <property type="project" value="UniProtKB-KW"/>
</dbReference>
<accession>A0A1C3HNU3</accession>
<evidence type="ECO:0000256" key="8">
    <source>
        <dbReference type="ARBA" id="ARBA00023204"/>
    </source>
</evidence>